<dbReference type="SMART" id="SM01000">
    <property type="entry name" value="Aha1_N"/>
    <property type="match status" value="1"/>
</dbReference>
<dbReference type="Proteomes" id="UP000594220">
    <property type="component" value="Unplaced"/>
</dbReference>
<accession>A0A7M4F6W4</accession>
<dbReference type="InterPro" id="IPR036338">
    <property type="entry name" value="Aha1"/>
</dbReference>
<evidence type="ECO:0000256" key="1">
    <source>
        <dbReference type="ARBA" id="ARBA00006817"/>
    </source>
</evidence>
<dbReference type="InterPro" id="IPR023393">
    <property type="entry name" value="START-like_dom_sf"/>
</dbReference>
<dbReference type="PANTHER" id="PTHR13009:SF4">
    <property type="entry name" value="ACTIVATOR OF 90 KDA HEAT SHOCK PROTEIN ATPASE HOMOLOG 2-RELATED"/>
    <property type="match status" value="1"/>
</dbReference>
<dbReference type="Gene3D" id="3.15.10.20">
    <property type="entry name" value="Activator of Hsp90 ATPase Aha1, N-terminal domain"/>
    <property type="match status" value="1"/>
</dbReference>
<dbReference type="SUPFAM" id="SSF55961">
    <property type="entry name" value="Bet v1-like"/>
    <property type="match status" value="1"/>
</dbReference>
<reference evidence="4" key="1">
    <citation type="submission" date="2025-08" db="UniProtKB">
        <authorList>
            <consortium name="Ensembl"/>
        </authorList>
    </citation>
    <scope>IDENTIFICATION</scope>
</reference>
<dbReference type="PANTHER" id="PTHR13009">
    <property type="entry name" value="HEAT SHOCK PROTEIN 90 HSP90 CO-CHAPERONE AHA-1"/>
    <property type="match status" value="1"/>
</dbReference>
<dbReference type="GO" id="GO:0005829">
    <property type="term" value="C:cytosol"/>
    <property type="evidence" value="ECO:0007669"/>
    <property type="project" value="TreeGrafter"/>
</dbReference>
<dbReference type="Pfam" id="PF09229">
    <property type="entry name" value="Aha1_N"/>
    <property type="match status" value="1"/>
</dbReference>
<dbReference type="SUPFAM" id="SSF103111">
    <property type="entry name" value="Activator of Hsp90 ATPase, Aha1"/>
    <property type="match status" value="1"/>
</dbReference>
<dbReference type="InterPro" id="IPR015310">
    <property type="entry name" value="AHSA1-like_N"/>
</dbReference>
<dbReference type="Ensembl" id="ENSCPRT00005022905.1">
    <property type="protein sequence ID" value="ENSCPRP00005019590.1"/>
    <property type="gene ID" value="ENSCPRG00005013659.1"/>
</dbReference>
<reference evidence="4" key="2">
    <citation type="submission" date="2025-09" db="UniProtKB">
        <authorList>
            <consortium name="Ensembl"/>
        </authorList>
    </citation>
    <scope>IDENTIFICATION</scope>
</reference>
<sequence>FAPWPQGDSTGKKKGSDSMTERDATSWSRRKLRAVLAGLAVEGAAGRCEVRDVKQVDGEASCSCRRGRLFFFYDWRICLSWTGTLKESGEKHKGYVEIPNLSEENEVDDIEINISKKKGEGDMLKDLMKTEGTVKVREALKEYLKALKTDFTLGMILPTKTTVAQELAVERKLDGSTIQDSVLPIGIKIPTVKILMKEMFASSAEELYRIFTTKELVQKFSKCPALIDAEKGGKLQLFNGCVTGEYVELLPSQRIVMKWRCRNWPDEHYATVALNFKDMATQTELQLELKGVPVCNEGDTRQCWQKQYFEEIHILLQQSEVNTK</sequence>
<dbReference type="OMA" id="GDCEVNQ"/>
<dbReference type="GO" id="GO:0006457">
    <property type="term" value="P:protein folding"/>
    <property type="evidence" value="ECO:0007669"/>
    <property type="project" value="TreeGrafter"/>
</dbReference>
<dbReference type="InterPro" id="IPR013538">
    <property type="entry name" value="ASHA1/2-like_C"/>
</dbReference>
<evidence type="ECO:0000259" key="3">
    <source>
        <dbReference type="SMART" id="SM01000"/>
    </source>
</evidence>
<feature type="compositionally biased region" description="Basic and acidic residues" evidence="2">
    <location>
        <begin position="10"/>
        <end position="24"/>
    </location>
</feature>
<dbReference type="Gene3D" id="3.30.530.20">
    <property type="match status" value="1"/>
</dbReference>
<keyword evidence="5" id="KW-1185">Reference proteome</keyword>
<gene>
    <name evidence="4" type="primary">AHSA2</name>
</gene>
<proteinExistence type="inferred from homology"/>
<feature type="region of interest" description="Disordered" evidence="2">
    <location>
        <begin position="1"/>
        <end position="25"/>
    </location>
</feature>
<protein>
    <submittedName>
        <fullName evidence="4">Activator of HSP90 ATPase homolog 2, pseudo</fullName>
    </submittedName>
</protein>
<dbReference type="CDD" id="cd08892">
    <property type="entry name" value="SRPBCC_Aha1"/>
    <property type="match status" value="1"/>
</dbReference>
<evidence type="ECO:0000256" key="2">
    <source>
        <dbReference type="SAM" id="MobiDB-lite"/>
    </source>
</evidence>
<comment type="similarity">
    <text evidence="1">Belongs to the AHA1 family.</text>
</comment>
<dbReference type="GO" id="GO:0001671">
    <property type="term" value="F:ATPase activator activity"/>
    <property type="evidence" value="ECO:0007669"/>
    <property type="project" value="InterPro"/>
</dbReference>
<dbReference type="GeneTree" id="ENSGT00940000157344"/>
<name>A0A7M4F6W4_CROPO</name>
<feature type="domain" description="Activator of Hsp90 ATPase AHSA1-like N-terminal" evidence="3">
    <location>
        <begin position="21"/>
        <end position="155"/>
    </location>
</feature>
<dbReference type="GO" id="GO:0051087">
    <property type="term" value="F:protein-folding chaperone binding"/>
    <property type="evidence" value="ECO:0007669"/>
    <property type="project" value="InterPro"/>
</dbReference>
<dbReference type="AlphaFoldDB" id="A0A7M4F6W4"/>
<evidence type="ECO:0000313" key="5">
    <source>
        <dbReference type="Proteomes" id="UP000594220"/>
    </source>
</evidence>
<organism evidence="4 5">
    <name type="scientific">Crocodylus porosus</name>
    <name type="common">Saltwater crocodile</name>
    <name type="synonym">Estuarine crocodile</name>
    <dbReference type="NCBI Taxonomy" id="8502"/>
    <lineage>
        <taxon>Eukaryota</taxon>
        <taxon>Metazoa</taxon>
        <taxon>Chordata</taxon>
        <taxon>Craniata</taxon>
        <taxon>Vertebrata</taxon>
        <taxon>Euteleostomi</taxon>
        <taxon>Archelosauria</taxon>
        <taxon>Archosauria</taxon>
        <taxon>Crocodylia</taxon>
        <taxon>Longirostres</taxon>
        <taxon>Crocodylidae</taxon>
        <taxon>Crocodylus</taxon>
    </lineage>
</organism>
<evidence type="ECO:0000313" key="4">
    <source>
        <dbReference type="Ensembl" id="ENSCPRP00005019590.1"/>
    </source>
</evidence>
<dbReference type="Pfam" id="PF08327">
    <property type="entry name" value="AHSA1"/>
    <property type="match status" value="1"/>
</dbReference>